<feature type="active site" evidence="12">
    <location>
        <position position="406"/>
    </location>
</feature>
<keyword evidence="11 12" id="KW-1208">Phospholipid metabolism</keyword>
<evidence type="ECO:0000256" key="11">
    <source>
        <dbReference type="ARBA" id="ARBA00023264"/>
    </source>
</evidence>
<keyword evidence="4 12" id="KW-0808">Transferase</keyword>
<feature type="transmembrane region" description="Helical" evidence="12">
    <location>
        <begin position="6"/>
        <end position="31"/>
    </location>
</feature>
<feature type="active site" evidence="12">
    <location>
        <position position="223"/>
    </location>
</feature>
<dbReference type="SUPFAM" id="SSF56024">
    <property type="entry name" value="Phospholipase D/nuclease"/>
    <property type="match status" value="2"/>
</dbReference>
<keyword evidence="6" id="KW-0677">Repeat</keyword>
<evidence type="ECO:0000313" key="16">
    <source>
        <dbReference type="Proteomes" id="UP000483362"/>
    </source>
</evidence>
<dbReference type="PROSITE" id="PS50035">
    <property type="entry name" value="PLD"/>
    <property type="match status" value="2"/>
</dbReference>
<protein>
    <recommendedName>
        <fullName evidence="12 13">Cardiolipin synthase</fullName>
        <shortName evidence="12">CL synthase</shortName>
        <ecNumber evidence="12 13">2.7.8.-</ecNumber>
    </recommendedName>
</protein>
<feature type="active site" evidence="12">
    <location>
        <position position="401"/>
    </location>
</feature>
<evidence type="ECO:0000256" key="10">
    <source>
        <dbReference type="ARBA" id="ARBA00023209"/>
    </source>
</evidence>
<evidence type="ECO:0000256" key="9">
    <source>
        <dbReference type="ARBA" id="ARBA00023136"/>
    </source>
</evidence>
<comment type="similarity">
    <text evidence="12">Belongs to the phospholipase D family. Cardiolipin synthase subfamily.</text>
</comment>
<evidence type="ECO:0000256" key="13">
    <source>
        <dbReference type="NCBIfam" id="TIGR04265"/>
    </source>
</evidence>
<evidence type="ECO:0000256" key="7">
    <source>
        <dbReference type="ARBA" id="ARBA00022989"/>
    </source>
</evidence>
<gene>
    <name evidence="15" type="primary">cls</name>
    <name evidence="15" type="ORF">FYJ29_09210</name>
</gene>
<dbReference type="PANTHER" id="PTHR21248:SF22">
    <property type="entry name" value="PHOSPHOLIPASE D"/>
    <property type="match status" value="1"/>
</dbReference>
<keyword evidence="2 12" id="KW-1003">Cell membrane</keyword>
<organism evidence="15 16">
    <name type="scientific">Sodaliphilus pleomorphus</name>
    <dbReference type="NCBI Taxonomy" id="2606626"/>
    <lineage>
        <taxon>Bacteria</taxon>
        <taxon>Pseudomonadati</taxon>
        <taxon>Bacteroidota</taxon>
        <taxon>Bacteroidia</taxon>
        <taxon>Bacteroidales</taxon>
        <taxon>Muribaculaceae</taxon>
        <taxon>Sodaliphilus</taxon>
    </lineage>
</organism>
<name>A0A6L5XC06_9BACT</name>
<dbReference type="Proteomes" id="UP000483362">
    <property type="component" value="Unassembled WGS sequence"/>
</dbReference>
<keyword evidence="9 12" id="KW-0472">Membrane</keyword>
<feature type="domain" description="PLD phosphodiesterase" evidence="14">
    <location>
        <begin position="218"/>
        <end position="245"/>
    </location>
</feature>
<keyword evidence="16" id="KW-1185">Reference proteome</keyword>
<dbReference type="Gene3D" id="3.30.870.10">
    <property type="entry name" value="Endonuclease Chain A"/>
    <property type="match status" value="2"/>
</dbReference>
<dbReference type="InterPro" id="IPR030874">
    <property type="entry name" value="Cardiolipin_synth_Firmi"/>
</dbReference>
<dbReference type="Pfam" id="PF13091">
    <property type="entry name" value="PLDc_2"/>
    <property type="match status" value="2"/>
</dbReference>
<evidence type="ECO:0000256" key="4">
    <source>
        <dbReference type="ARBA" id="ARBA00022679"/>
    </source>
</evidence>
<dbReference type="GO" id="GO:0032049">
    <property type="term" value="P:cardiolipin biosynthetic process"/>
    <property type="evidence" value="ECO:0007669"/>
    <property type="project" value="UniProtKB-UniRule"/>
</dbReference>
<comment type="subcellular location">
    <subcellularLocation>
        <location evidence="1 12">Cell membrane</location>
        <topology evidence="1 12">Multi-pass membrane protein</topology>
    </subcellularLocation>
</comment>
<dbReference type="InterPro" id="IPR001736">
    <property type="entry name" value="PLipase_D/transphosphatidylase"/>
</dbReference>
<feature type="transmembrane region" description="Helical" evidence="12">
    <location>
        <begin position="43"/>
        <end position="63"/>
    </location>
</feature>
<dbReference type="GO" id="GO:0005886">
    <property type="term" value="C:plasma membrane"/>
    <property type="evidence" value="ECO:0007669"/>
    <property type="project" value="UniProtKB-SubCell"/>
</dbReference>
<dbReference type="EMBL" id="VULT01000014">
    <property type="protein sequence ID" value="MSS17930.1"/>
    <property type="molecule type" value="Genomic_DNA"/>
</dbReference>
<evidence type="ECO:0000259" key="14">
    <source>
        <dbReference type="PROSITE" id="PS50035"/>
    </source>
</evidence>
<feature type="active site" evidence="12">
    <location>
        <position position="230"/>
    </location>
</feature>
<evidence type="ECO:0000256" key="3">
    <source>
        <dbReference type="ARBA" id="ARBA00022516"/>
    </source>
</evidence>
<feature type="active site" evidence="12">
    <location>
        <position position="399"/>
    </location>
</feature>
<dbReference type="AlphaFoldDB" id="A0A6L5XC06"/>
<dbReference type="EC" id="2.7.8.-" evidence="12 13"/>
<feature type="active site" evidence="12">
    <location>
        <position position="225"/>
    </location>
</feature>
<dbReference type="CDD" id="cd09112">
    <property type="entry name" value="PLDc_CLS_2"/>
    <property type="match status" value="1"/>
</dbReference>
<reference evidence="15 16" key="1">
    <citation type="submission" date="2019-08" db="EMBL/GenBank/DDBJ databases">
        <title>In-depth cultivation of the pig gut microbiome towards novel bacterial diversity and tailored functional studies.</title>
        <authorList>
            <person name="Wylensek D."/>
            <person name="Hitch T.C.A."/>
            <person name="Clavel T."/>
        </authorList>
    </citation>
    <scope>NUCLEOTIDE SEQUENCE [LARGE SCALE GENOMIC DNA]</scope>
    <source>
        <strain evidence="15 16">Oil-RF-744-WCA-WT-10</strain>
    </source>
</reference>
<dbReference type="Pfam" id="PF13396">
    <property type="entry name" value="PLDc_N"/>
    <property type="match status" value="1"/>
</dbReference>
<dbReference type="PANTHER" id="PTHR21248">
    <property type="entry name" value="CARDIOLIPIN SYNTHASE"/>
    <property type="match status" value="1"/>
</dbReference>
<dbReference type="CDD" id="cd09110">
    <property type="entry name" value="PLDc_CLS_1"/>
    <property type="match status" value="1"/>
</dbReference>
<dbReference type="GO" id="GO:0008808">
    <property type="term" value="F:cardiolipin synthase activity"/>
    <property type="evidence" value="ECO:0007669"/>
    <property type="project" value="UniProtKB-UniRule"/>
</dbReference>
<evidence type="ECO:0000256" key="1">
    <source>
        <dbReference type="ARBA" id="ARBA00004651"/>
    </source>
</evidence>
<accession>A0A6L5XC06</accession>
<dbReference type="InterPro" id="IPR025202">
    <property type="entry name" value="PLD-like_dom"/>
</dbReference>
<evidence type="ECO:0000256" key="8">
    <source>
        <dbReference type="ARBA" id="ARBA00023098"/>
    </source>
</evidence>
<comment type="function">
    <text evidence="12">Catalyzes the reversible phosphatidyl group transfer from one phosphatidylglycerol molecule to another to form cardiolipin (CL) (diphosphatidylglycerol) and glycerol.</text>
</comment>
<evidence type="ECO:0000256" key="2">
    <source>
        <dbReference type="ARBA" id="ARBA00022475"/>
    </source>
</evidence>
<evidence type="ECO:0000256" key="12">
    <source>
        <dbReference type="HAMAP-Rule" id="MF_01916"/>
    </source>
</evidence>
<dbReference type="NCBIfam" id="TIGR04265">
    <property type="entry name" value="bac_cardiolipin"/>
    <property type="match status" value="1"/>
</dbReference>
<comment type="caution">
    <text evidence="15">The sequence shown here is derived from an EMBL/GenBank/DDBJ whole genome shotgun (WGS) entry which is preliminary data.</text>
</comment>
<keyword evidence="3 12" id="KW-0444">Lipid biosynthesis</keyword>
<dbReference type="InterPro" id="IPR027379">
    <property type="entry name" value="CLS_N"/>
</dbReference>
<dbReference type="RefSeq" id="WP_154328436.1">
    <property type="nucleotide sequence ID" value="NZ_CP045696.1"/>
</dbReference>
<comment type="catalytic activity">
    <reaction evidence="12">
        <text>2 a 1,2-diacyl-sn-glycero-3-phospho-(1'-sn-glycerol) = a cardiolipin + glycerol</text>
        <dbReference type="Rhea" id="RHEA:31451"/>
        <dbReference type="ChEBI" id="CHEBI:17754"/>
        <dbReference type="ChEBI" id="CHEBI:62237"/>
        <dbReference type="ChEBI" id="CHEBI:64716"/>
    </reaction>
</comment>
<sequence>MILAELFPYAHAVFVVFTIIYVLTILSTIAVVISENRNPVKSLAWVTVLMLLPILGLFLYLFFGRSLKSVVIISRKNRLRLRSQEKLDTIDPSQLSLSDSSKQIIRLVNSIAEPHFFPGNHADIFTEGKQKYDALKRDLLSAKQYINLQYFIFSADEIGQEIANILIQKAHEGVKVRVIYDHVGSWSIASAFFKHLRKEGVEAYPFLRVTFPQLANRLNWRNHRKVVVIDGRVGYIGGMNVADRYVTGEHGRLPWRDTHLRLEGGVVKALQFSFAVDWNFMKRMLLTQPTQSYVVHPDDADGMQVLDSGPTGLWNGMSLVFLKAISLAKNCIYIQTPYFLPNDGQLKALQTAALAGVDVRIMIPRTPDSKVLRYSSFSYVKECLQAGIKIYFYNNRMLHAKCVIVDDEFVTTGSTNFDYRSFEHNFECNVLVYSKPFNARMKKIFLHDAKSSCTRIIMSHWKRRKWSQKALESLSRLLGPIL</sequence>
<evidence type="ECO:0000256" key="5">
    <source>
        <dbReference type="ARBA" id="ARBA00022692"/>
    </source>
</evidence>
<keyword evidence="5 12" id="KW-0812">Transmembrane</keyword>
<dbReference type="InterPro" id="IPR022924">
    <property type="entry name" value="Cardiolipin_synthase"/>
</dbReference>
<evidence type="ECO:0000256" key="6">
    <source>
        <dbReference type="ARBA" id="ARBA00022737"/>
    </source>
</evidence>
<feature type="domain" description="PLD phosphodiesterase" evidence="14">
    <location>
        <begin position="394"/>
        <end position="421"/>
    </location>
</feature>
<proteinExistence type="inferred from homology"/>
<evidence type="ECO:0000313" key="15">
    <source>
        <dbReference type="EMBL" id="MSS17930.1"/>
    </source>
</evidence>
<keyword evidence="8 12" id="KW-0443">Lipid metabolism</keyword>
<dbReference type="HAMAP" id="MF_01916">
    <property type="entry name" value="Cardiolipin_synth_Cls"/>
    <property type="match status" value="1"/>
</dbReference>
<dbReference type="SMART" id="SM00155">
    <property type="entry name" value="PLDc"/>
    <property type="match status" value="2"/>
</dbReference>
<keyword evidence="10 12" id="KW-0594">Phospholipid biosynthesis</keyword>
<keyword evidence="7 12" id="KW-1133">Transmembrane helix</keyword>